<dbReference type="InterPro" id="IPR052701">
    <property type="entry name" value="GAG_Ulvan_Degrading_Sulfatases"/>
</dbReference>
<dbReference type="InterPro" id="IPR017850">
    <property type="entry name" value="Alkaline_phosphatase_core_sf"/>
</dbReference>
<evidence type="ECO:0000259" key="1">
    <source>
        <dbReference type="Pfam" id="PF00884"/>
    </source>
</evidence>
<dbReference type="Proteomes" id="UP000509241">
    <property type="component" value="Chromosome"/>
</dbReference>
<dbReference type="PANTHER" id="PTHR43751">
    <property type="entry name" value="SULFATASE"/>
    <property type="match status" value="1"/>
</dbReference>
<dbReference type="AlphaFoldDB" id="A0A7D5GFV4"/>
<name>A0A7D5GFV4_9EURY</name>
<dbReference type="SUPFAM" id="SSF53649">
    <property type="entry name" value="Alkaline phosphatase-like"/>
    <property type="match status" value="2"/>
</dbReference>
<dbReference type="RefSeq" id="WP_179259589.1">
    <property type="nucleotide sequence ID" value="NZ_CP058601.1"/>
</dbReference>
<evidence type="ECO:0000313" key="2">
    <source>
        <dbReference type="EMBL" id="QLG47847.1"/>
    </source>
</evidence>
<dbReference type="PANTHER" id="PTHR43751:SF3">
    <property type="entry name" value="SULFATASE N-TERMINAL DOMAIN-CONTAINING PROTEIN"/>
    <property type="match status" value="1"/>
</dbReference>
<feature type="domain" description="Sulfatase N-terminal" evidence="1">
    <location>
        <begin position="11"/>
        <end position="127"/>
    </location>
</feature>
<accession>A0A7D5GFV4</accession>
<gene>
    <name evidence="2" type="ORF">HYG82_02810</name>
</gene>
<organism evidence="2 3">
    <name type="scientific">Natrinema halophilum</name>
    <dbReference type="NCBI Taxonomy" id="1699371"/>
    <lineage>
        <taxon>Archaea</taxon>
        <taxon>Methanobacteriati</taxon>
        <taxon>Methanobacteriota</taxon>
        <taxon>Stenosarchaea group</taxon>
        <taxon>Halobacteria</taxon>
        <taxon>Halobacteriales</taxon>
        <taxon>Natrialbaceae</taxon>
        <taxon>Natrinema</taxon>
    </lineage>
</organism>
<protein>
    <submittedName>
        <fullName evidence="2">Sulfatase-like hydrolase/transferase</fullName>
    </submittedName>
</protein>
<dbReference type="EMBL" id="CP058601">
    <property type="protein sequence ID" value="QLG47847.1"/>
    <property type="molecule type" value="Genomic_DNA"/>
</dbReference>
<dbReference type="KEGG" id="haly:HYG82_02810"/>
<dbReference type="InterPro" id="IPR000917">
    <property type="entry name" value="Sulfatase_N"/>
</dbReference>
<dbReference type="Pfam" id="PF00884">
    <property type="entry name" value="Sulfatase"/>
    <property type="match status" value="2"/>
</dbReference>
<feature type="domain" description="Sulfatase N-terminal" evidence="1">
    <location>
        <begin position="305"/>
        <end position="467"/>
    </location>
</feature>
<keyword evidence="2" id="KW-0378">Hydrolase</keyword>
<proteinExistence type="predicted"/>
<dbReference type="GO" id="GO:0016787">
    <property type="term" value="F:hydrolase activity"/>
    <property type="evidence" value="ECO:0007669"/>
    <property type="project" value="UniProtKB-KW"/>
</dbReference>
<dbReference type="GeneID" id="56032187"/>
<reference evidence="2 3" key="1">
    <citation type="submission" date="2020-07" db="EMBL/GenBank/DDBJ databases">
        <authorList>
            <person name="Cui H."/>
        </authorList>
    </citation>
    <scope>NUCLEOTIDE SEQUENCE [LARGE SCALE GENOMIC DNA]</scope>
    <source>
        <strain evidence="2 3">YPL8</strain>
    </source>
</reference>
<keyword evidence="3" id="KW-1185">Reference proteome</keyword>
<dbReference type="OrthoDB" id="3164at2157"/>
<sequence length="581" mass="66129">MDIKLGKDTSVLFITVDAARADVMGNNSGSPSPTPFINNLFENNFTLDSCFSTGYPTQFALPGLITSTLPLDYGGYDKGIYTRPSSISEPFEQHGMDTIAFVNGFAPNSLFGYDRGFQRFHHFNSLASILGSFMNIYTKYYAEREFSSSKSSGFSSYKEFVKRFFPFLRKWCEKRKRETDEGDGKLPFLSPRLHDINWERAISVIEAAIEEYEEKQDQFVRDLIKDYPEIDAIESLRDAENWNGIDLAFSRIRRLEFQALKMIGGTNPYFVSVAKNEGLKPSLKEIKSWAEAPLISPGSSSCGYIFANLFNYIQDTENSFFAWTHLIDAHSNNYFSWEISDSSCPFPHMSNTLERELLSHLRYMRSMRPWQLNGSPKYDLGLRTIDLNLENFLNRVYESMDNPPLVVITADHGHEVLPSRSGHHATHFYDELLHIPVAFVHPSMPSESFEGLCSSMDIAPTLFDILGFNIPSGFQGTPVSQLSKKGREYIIAEDYGRGPIDPVKKSPNVCIRSAERKIVYSPTESSDLDTEIKSAYNLDSDPMELESIDIDDINKRFDILVDRARTRCKEIEESIATRHEL</sequence>
<dbReference type="Gene3D" id="3.40.720.10">
    <property type="entry name" value="Alkaline Phosphatase, subunit A"/>
    <property type="match status" value="2"/>
</dbReference>
<evidence type="ECO:0000313" key="3">
    <source>
        <dbReference type="Proteomes" id="UP000509241"/>
    </source>
</evidence>